<keyword evidence="2" id="KW-0812">Transmembrane</keyword>
<organism evidence="3 4">
    <name type="scientific">Fragilariopsis cylindrus CCMP1102</name>
    <dbReference type="NCBI Taxonomy" id="635003"/>
    <lineage>
        <taxon>Eukaryota</taxon>
        <taxon>Sar</taxon>
        <taxon>Stramenopiles</taxon>
        <taxon>Ochrophyta</taxon>
        <taxon>Bacillariophyta</taxon>
        <taxon>Bacillariophyceae</taxon>
        <taxon>Bacillariophycidae</taxon>
        <taxon>Bacillariales</taxon>
        <taxon>Bacillariaceae</taxon>
        <taxon>Fragilariopsis</taxon>
    </lineage>
</organism>
<dbReference type="InParanoid" id="A0A1E7ELD4"/>
<dbReference type="AlphaFoldDB" id="A0A1E7ELD4"/>
<accession>A0A1E7ELD4</accession>
<gene>
    <name evidence="3" type="ORF">FRACYDRAFT_253902</name>
</gene>
<evidence type="ECO:0000313" key="4">
    <source>
        <dbReference type="Proteomes" id="UP000095751"/>
    </source>
</evidence>
<dbReference type="KEGG" id="fcy:FRACYDRAFT_253902"/>
<dbReference type="Proteomes" id="UP000095751">
    <property type="component" value="Unassembled WGS sequence"/>
</dbReference>
<proteinExistence type="predicted"/>
<protein>
    <submittedName>
        <fullName evidence="3">Uncharacterized protein</fullName>
    </submittedName>
</protein>
<feature type="compositionally biased region" description="Low complexity" evidence="1">
    <location>
        <begin position="80"/>
        <end position="92"/>
    </location>
</feature>
<keyword evidence="2" id="KW-1133">Transmembrane helix</keyword>
<dbReference type="EMBL" id="KV784403">
    <property type="protein sequence ID" value="OEU06694.1"/>
    <property type="molecule type" value="Genomic_DNA"/>
</dbReference>
<evidence type="ECO:0000313" key="3">
    <source>
        <dbReference type="EMBL" id="OEU06694.1"/>
    </source>
</evidence>
<feature type="transmembrane region" description="Helical" evidence="2">
    <location>
        <begin position="205"/>
        <end position="226"/>
    </location>
</feature>
<sequence>MDDHGWLGNNKGGDTSQVGYQAALDLYRVAFPHYDPLSSSSIVDKCNNNNSTNSEHTTTTTTTTTTNSNNNEDNDDDRNCNNNFDNNNLNGNRDVTGLNTTSRDPEYTRSFPTLQTGPLDRMGSVKGGPYSDGCHTYLYERNHQYTSSSVINFQLENRAEPLCFTIRSYDQSNFIFTKKLCGPDIFGNSRNAEEDFENKTIGTMLILIFLSVTFATGVIIPTALGIDQYEDFETIVICVLQITTVVLYLTAWQLCSDKSNNERNDATIMRNHEEEDKAC</sequence>
<keyword evidence="2" id="KW-0472">Membrane</keyword>
<feature type="transmembrane region" description="Helical" evidence="2">
    <location>
        <begin position="232"/>
        <end position="254"/>
    </location>
</feature>
<dbReference type="OrthoDB" id="2100241at2759"/>
<evidence type="ECO:0000256" key="2">
    <source>
        <dbReference type="SAM" id="Phobius"/>
    </source>
</evidence>
<feature type="compositionally biased region" description="Low complexity" evidence="1">
    <location>
        <begin position="47"/>
        <end position="71"/>
    </location>
</feature>
<feature type="region of interest" description="Disordered" evidence="1">
    <location>
        <begin position="39"/>
        <end position="122"/>
    </location>
</feature>
<name>A0A1E7ELD4_9STRA</name>
<evidence type="ECO:0000256" key="1">
    <source>
        <dbReference type="SAM" id="MobiDB-lite"/>
    </source>
</evidence>
<reference evidence="3 4" key="1">
    <citation type="submission" date="2016-09" db="EMBL/GenBank/DDBJ databases">
        <title>Extensive genetic diversity and differential bi-allelic expression allows diatom success in the polar Southern Ocean.</title>
        <authorList>
            <consortium name="DOE Joint Genome Institute"/>
            <person name="Mock T."/>
            <person name="Otillar R.P."/>
            <person name="Strauss J."/>
            <person name="Dupont C."/>
            <person name="Frickenhaus S."/>
            <person name="Maumus F."/>
            <person name="Mcmullan M."/>
            <person name="Sanges R."/>
            <person name="Schmutz J."/>
            <person name="Toseland A."/>
            <person name="Valas R."/>
            <person name="Veluchamy A."/>
            <person name="Ward B.J."/>
            <person name="Allen A."/>
            <person name="Barry K."/>
            <person name="Falciatore A."/>
            <person name="Ferrante M."/>
            <person name="Fortunato A.E."/>
            <person name="Gloeckner G."/>
            <person name="Gruber A."/>
            <person name="Hipkin R."/>
            <person name="Janech M."/>
            <person name="Kroth P."/>
            <person name="Leese F."/>
            <person name="Lindquist E."/>
            <person name="Lyon B.R."/>
            <person name="Martin J."/>
            <person name="Mayer C."/>
            <person name="Parker M."/>
            <person name="Quesneville H."/>
            <person name="Raymond J."/>
            <person name="Uhlig C."/>
            <person name="Valentin K.U."/>
            <person name="Worden A.Z."/>
            <person name="Armbrust E.V."/>
            <person name="Bowler C."/>
            <person name="Green B."/>
            <person name="Moulton V."/>
            <person name="Van Oosterhout C."/>
            <person name="Grigoriev I."/>
        </authorList>
    </citation>
    <scope>NUCLEOTIDE SEQUENCE [LARGE SCALE GENOMIC DNA]</scope>
    <source>
        <strain evidence="3 4">CCMP1102</strain>
    </source>
</reference>
<keyword evidence="4" id="KW-1185">Reference proteome</keyword>